<evidence type="ECO:0000256" key="8">
    <source>
        <dbReference type="ARBA" id="ARBA00023170"/>
    </source>
</evidence>
<dbReference type="Pfam" id="PF07715">
    <property type="entry name" value="Plug"/>
    <property type="match status" value="1"/>
</dbReference>
<organism evidence="13 14">
    <name type="scientific">Phocaeicola barnesiae</name>
    <dbReference type="NCBI Taxonomy" id="376804"/>
    <lineage>
        <taxon>Bacteria</taxon>
        <taxon>Pseudomonadati</taxon>
        <taxon>Bacteroidota</taxon>
        <taxon>Bacteroidia</taxon>
        <taxon>Bacteroidales</taxon>
        <taxon>Bacteroidaceae</taxon>
        <taxon>Phocaeicola</taxon>
    </lineage>
</organism>
<dbReference type="Proteomes" id="UP001204579">
    <property type="component" value="Unassembled WGS sequence"/>
</dbReference>
<keyword evidence="14" id="KW-1185">Reference proteome</keyword>
<evidence type="ECO:0000256" key="4">
    <source>
        <dbReference type="ARBA" id="ARBA00022692"/>
    </source>
</evidence>
<evidence type="ECO:0000256" key="2">
    <source>
        <dbReference type="ARBA" id="ARBA00022448"/>
    </source>
</evidence>
<dbReference type="InterPro" id="IPR037066">
    <property type="entry name" value="Plug_dom_sf"/>
</dbReference>
<evidence type="ECO:0000256" key="7">
    <source>
        <dbReference type="ARBA" id="ARBA00023136"/>
    </source>
</evidence>
<dbReference type="Gene3D" id="2.40.170.20">
    <property type="entry name" value="TonB-dependent receptor, beta-barrel domain"/>
    <property type="match status" value="1"/>
</dbReference>
<dbReference type="SUPFAM" id="SSF49464">
    <property type="entry name" value="Carboxypeptidase regulatory domain-like"/>
    <property type="match status" value="1"/>
</dbReference>
<evidence type="ECO:0000313" key="14">
    <source>
        <dbReference type="Proteomes" id="UP001204579"/>
    </source>
</evidence>
<dbReference type="PANTHER" id="PTHR30069">
    <property type="entry name" value="TONB-DEPENDENT OUTER MEMBRANE RECEPTOR"/>
    <property type="match status" value="1"/>
</dbReference>
<keyword evidence="9" id="KW-0998">Cell outer membrane</keyword>
<comment type="similarity">
    <text evidence="10">Belongs to the TonB-dependent receptor family.</text>
</comment>
<accession>A0AAW5N6G6</accession>
<dbReference type="Pfam" id="PF00593">
    <property type="entry name" value="TonB_dep_Rec_b-barrel"/>
    <property type="match status" value="1"/>
</dbReference>
<keyword evidence="4" id="KW-0812">Transmembrane</keyword>
<protein>
    <submittedName>
        <fullName evidence="13">TonB-dependent receptor</fullName>
    </submittedName>
</protein>
<dbReference type="InterPro" id="IPR039426">
    <property type="entry name" value="TonB-dep_rcpt-like"/>
</dbReference>
<evidence type="ECO:0000256" key="5">
    <source>
        <dbReference type="ARBA" id="ARBA00022729"/>
    </source>
</evidence>
<evidence type="ECO:0000313" key="13">
    <source>
        <dbReference type="EMBL" id="MCR8874151.1"/>
    </source>
</evidence>
<reference evidence="13 14" key="1">
    <citation type="submission" date="2022-08" db="EMBL/GenBank/DDBJ databases">
        <authorList>
            <person name="Zeman M."/>
            <person name="Kubasova T."/>
        </authorList>
    </citation>
    <scope>NUCLEOTIDE SEQUENCE [LARGE SCALE GENOMIC DNA]</scope>
    <source>
        <strain evidence="13 14">ET62</strain>
    </source>
</reference>
<dbReference type="PANTHER" id="PTHR30069:SF29">
    <property type="entry name" value="HEMOGLOBIN AND HEMOGLOBIN-HAPTOGLOBIN-BINDING PROTEIN 1-RELATED"/>
    <property type="match status" value="1"/>
</dbReference>
<sequence length="864" mass="98004">MRMLCIGIISCLCLTGKAQSDTTGMKEVLDAMQRLYAVNFVYDSSLSQVKPAGTPVSGKPLAENLKNVLGGTGIRWEIKGDYVLLFRSLRYTFSGHVCQDNGESLMNVTVFDKVTQSGTLSNEHGFFSLTLPEGKHVIRFSYIGYQDAVKELELDADYTGIVYLKESTTSLEGVEVVGNLNSPLLTSQTGKVSLTPAQLNTEFSLLSSPDLVKTLQQLPGVSSGMELLSGLYVHGGKNDENLFLLDGTPLYQVNHVGGLFSAFHTDMVKNVDFYKSGFPARYGGRLSSVVDVRTKEGDMKSYHGVFSLGLLDGRIQWEGPIVKDKTSFCFGMRRSWADLFTTPALLIASHASANDKIKARYAFHDINGKITHRFSARSKLSLAMYSGRDLFKSRVRQVFDEGTQIREERYGTDFNMQWGNLTATLAWNYQFTPKLAGDFSLVYARNLSIYDYTEDDRYYEADKEISVEHQMQSNRSTINDVGYRIAFDYRPATRHHIRFGSNYLHHLYRPQRMVSQDIRGTDGIIDTLSSAGMNPNRYPGNELSFYVEDEIGLSRKLRANIGAHYTLYQVPGSVYHSLEPRLSVSYRLTDVATLKASYTEMSQFVHQLSNSYLNLPTDCWVPSTRQVPPMRSRQVAGGIYMELPWNLHLDMEGYFRTTSHMLEYDTSGSLIFPAEEWERVVRNGKGKSYGIEAALAYQDGKNTFEAGYTLSWSLQKFEDFYPDWYFSKFDNRHKLNLMFRRKFNDRIDAYAAWTYRSGDRSTVPTQYVEGPSLPGVPGSSQPELVYEKPNNITLPAYHRLDVGINFRKTTKRGFERIWNVSIYNAYCRMNAFYTKVEQQPDGSFRGKGIGLFPIIPSFSYTLKF</sequence>
<evidence type="ECO:0000259" key="12">
    <source>
        <dbReference type="Pfam" id="PF07715"/>
    </source>
</evidence>
<keyword evidence="7 10" id="KW-0472">Membrane</keyword>
<dbReference type="Gene3D" id="2.170.130.10">
    <property type="entry name" value="TonB-dependent receptor, plug domain"/>
    <property type="match status" value="1"/>
</dbReference>
<comment type="subcellular location">
    <subcellularLocation>
        <location evidence="1">Cell outer membrane</location>
        <topology evidence="1">Multi-pass membrane protein</topology>
    </subcellularLocation>
</comment>
<feature type="domain" description="TonB-dependent receptor plug" evidence="12">
    <location>
        <begin position="210"/>
        <end position="285"/>
    </location>
</feature>
<name>A0AAW5N6G6_9BACT</name>
<comment type="caution">
    <text evidence="13">The sequence shown here is derived from an EMBL/GenBank/DDBJ whole genome shotgun (WGS) entry which is preliminary data.</text>
</comment>
<dbReference type="AlphaFoldDB" id="A0AAW5N6G6"/>
<keyword evidence="8 13" id="KW-0675">Receptor</keyword>
<keyword evidence="2" id="KW-0813">Transport</keyword>
<evidence type="ECO:0000256" key="9">
    <source>
        <dbReference type="ARBA" id="ARBA00023237"/>
    </source>
</evidence>
<dbReference type="Gene3D" id="2.60.40.1120">
    <property type="entry name" value="Carboxypeptidase-like, regulatory domain"/>
    <property type="match status" value="1"/>
</dbReference>
<dbReference type="GO" id="GO:0015344">
    <property type="term" value="F:siderophore uptake transmembrane transporter activity"/>
    <property type="evidence" value="ECO:0007669"/>
    <property type="project" value="TreeGrafter"/>
</dbReference>
<dbReference type="InterPro" id="IPR000531">
    <property type="entry name" value="Beta-barrel_TonB"/>
</dbReference>
<dbReference type="Pfam" id="PF13715">
    <property type="entry name" value="CarbopepD_reg_2"/>
    <property type="match status" value="1"/>
</dbReference>
<dbReference type="SUPFAM" id="SSF56935">
    <property type="entry name" value="Porins"/>
    <property type="match status" value="1"/>
</dbReference>
<evidence type="ECO:0000256" key="10">
    <source>
        <dbReference type="RuleBase" id="RU003357"/>
    </source>
</evidence>
<evidence type="ECO:0000256" key="6">
    <source>
        <dbReference type="ARBA" id="ARBA00023077"/>
    </source>
</evidence>
<dbReference type="EMBL" id="JANRHJ010000009">
    <property type="protein sequence ID" value="MCR8874151.1"/>
    <property type="molecule type" value="Genomic_DNA"/>
</dbReference>
<feature type="domain" description="TonB-dependent receptor-like beta-barrel" evidence="11">
    <location>
        <begin position="395"/>
        <end position="824"/>
    </location>
</feature>
<evidence type="ECO:0000256" key="3">
    <source>
        <dbReference type="ARBA" id="ARBA00022452"/>
    </source>
</evidence>
<evidence type="ECO:0000256" key="1">
    <source>
        <dbReference type="ARBA" id="ARBA00004571"/>
    </source>
</evidence>
<dbReference type="GO" id="GO:0044718">
    <property type="term" value="P:siderophore transmembrane transport"/>
    <property type="evidence" value="ECO:0007669"/>
    <property type="project" value="TreeGrafter"/>
</dbReference>
<dbReference type="InterPro" id="IPR008969">
    <property type="entry name" value="CarboxyPept-like_regulatory"/>
</dbReference>
<dbReference type="InterPro" id="IPR012910">
    <property type="entry name" value="Plug_dom"/>
</dbReference>
<dbReference type="GO" id="GO:0009279">
    <property type="term" value="C:cell outer membrane"/>
    <property type="evidence" value="ECO:0007669"/>
    <property type="project" value="UniProtKB-SubCell"/>
</dbReference>
<gene>
    <name evidence="13" type="ORF">NW209_09020</name>
</gene>
<evidence type="ECO:0000259" key="11">
    <source>
        <dbReference type="Pfam" id="PF00593"/>
    </source>
</evidence>
<dbReference type="InterPro" id="IPR036942">
    <property type="entry name" value="Beta-barrel_TonB_sf"/>
</dbReference>
<keyword evidence="6 10" id="KW-0798">TonB box</keyword>
<keyword evidence="3" id="KW-1134">Transmembrane beta strand</keyword>
<proteinExistence type="inferred from homology"/>
<keyword evidence="5" id="KW-0732">Signal</keyword>